<sequence length="98" mass="11100">MTAKSHLRGHPIEYLNDEWVYCDTKETTVETHKERPCGYCGEHATKEGHDACLGTLPGVMNACCGHGRLNEAYVQLWDGFCIRGKDAVVFSDILKKWR</sequence>
<gene>
    <name evidence="1" type="ORF">E4U82_13915</name>
</gene>
<dbReference type="AlphaFoldDB" id="A0A4Y9A8S2"/>
<reference evidence="1 2" key="1">
    <citation type="submission" date="2019-03" db="EMBL/GenBank/DDBJ databases">
        <title>Genome sequence of Lentibacillus salicampi ATCC BAA-719.</title>
        <authorList>
            <person name="Maclea K.S."/>
            <person name="Simoes Junior M."/>
        </authorList>
    </citation>
    <scope>NUCLEOTIDE SEQUENCE [LARGE SCALE GENOMIC DNA]</scope>
    <source>
        <strain evidence="1 2">ATCC BAA-719</strain>
    </source>
</reference>
<dbReference type="Proteomes" id="UP000298484">
    <property type="component" value="Unassembled WGS sequence"/>
</dbReference>
<keyword evidence="2" id="KW-1185">Reference proteome</keyword>
<comment type="caution">
    <text evidence="1">The sequence shown here is derived from an EMBL/GenBank/DDBJ whole genome shotgun (WGS) entry which is preliminary data.</text>
</comment>
<accession>A0A4Y9A8S2</accession>
<evidence type="ECO:0000313" key="2">
    <source>
        <dbReference type="Proteomes" id="UP000298484"/>
    </source>
</evidence>
<dbReference type="EMBL" id="SRHY01000028">
    <property type="protein sequence ID" value="TFJ92183.1"/>
    <property type="molecule type" value="Genomic_DNA"/>
</dbReference>
<organism evidence="1 2">
    <name type="scientific">Lentibacillus salicampi</name>
    <dbReference type="NCBI Taxonomy" id="175306"/>
    <lineage>
        <taxon>Bacteria</taxon>
        <taxon>Bacillati</taxon>
        <taxon>Bacillota</taxon>
        <taxon>Bacilli</taxon>
        <taxon>Bacillales</taxon>
        <taxon>Bacillaceae</taxon>
        <taxon>Lentibacillus</taxon>
    </lineage>
</organism>
<dbReference type="OrthoDB" id="3078522at2"/>
<proteinExistence type="predicted"/>
<name>A0A4Y9A8S2_9BACI</name>
<evidence type="ECO:0000313" key="1">
    <source>
        <dbReference type="EMBL" id="TFJ92183.1"/>
    </source>
</evidence>
<protein>
    <submittedName>
        <fullName evidence="1">Uncharacterized protein</fullName>
    </submittedName>
</protein>